<dbReference type="Gene3D" id="3.40.30.10">
    <property type="entry name" value="Glutaredoxin"/>
    <property type="match status" value="1"/>
</dbReference>
<proteinExistence type="predicted"/>
<protein>
    <submittedName>
        <fullName evidence="2">DsbA family oxidoreductase</fullName>
    </submittedName>
</protein>
<dbReference type="EMBL" id="CP042345">
    <property type="protein sequence ID" value="QEA15043.1"/>
    <property type="molecule type" value="Genomic_DNA"/>
</dbReference>
<dbReference type="SUPFAM" id="SSF52833">
    <property type="entry name" value="Thioredoxin-like"/>
    <property type="match status" value="1"/>
</dbReference>
<gene>
    <name evidence="2" type="ORF">FRF71_02220</name>
</gene>
<reference evidence="2 3" key="1">
    <citation type="journal article" date="2013" name="J. Microbiol. Biotechnol.">
        <title>Novosphingobium ginsenosidimutans sp. nov., with the ability to convert ginsenoside.</title>
        <authorList>
            <person name="Kim J.K."/>
            <person name="He D."/>
            <person name="Liu Q.M."/>
            <person name="Park H.Y."/>
            <person name="Jung M.S."/>
            <person name="Yoon M.H."/>
            <person name="Kim S.C."/>
            <person name="Im W.T."/>
        </authorList>
    </citation>
    <scope>NUCLEOTIDE SEQUENCE [LARGE SCALE GENOMIC DNA]</scope>
    <source>
        <strain evidence="2 3">FW-6</strain>
    </source>
</reference>
<dbReference type="Proteomes" id="UP000321172">
    <property type="component" value="Chromosome"/>
</dbReference>
<dbReference type="InterPro" id="IPR036249">
    <property type="entry name" value="Thioredoxin-like_sf"/>
</dbReference>
<dbReference type="PANTHER" id="PTHR13887:SF41">
    <property type="entry name" value="THIOREDOXIN SUPERFAMILY PROTEIN"/>
    <property type="match status" value="1"/>
</dbReference>
<evidence type="ECO:0000313" key="3">
    <source>
        <dbReference type="Proteomes" id="UP000321172"/>
    </source>
</evidence>
<evidence type="ECO:0000259" key="1">
    <source>
        <dbReference type="Pfam" id="PF01323"/>
    </source>
</evidence>
<dbReference type="Pfam" id="PF01323">
    <property type="entry name" value="DSBA"/>
    <property type="match status" value="1"/>
</dbReference>
<feature type="domain" description="DSBA-like thioredoxin" evidence="1">
    <location>
        <begin position="8"/>
        <end position="218"/>
    </location>
</feature>
<dbReference type="RefSeq" id="WP_147089024.1">
    <property type="nucleotide sequence ID" value="NZ_BAABJD010000002.1"/>
</dbReference>
<dbReference type="CDD" id="cd03024">
    <property type="entry name" value="DsbA_FrnE"/>
    <property type="match status" value="1"/>
</dbReference>
<name>A0A5B8S132_9SPHN</name>
<dbReference type="GO" id="GO:0016491">
    <property type="term" value="F:oxidoreductase activity"/>
    <property type="evidence" value="ECO:0007669"/>
    <property type="project" value="InterPro"/>
</dbReference>
<dbReference type="PANTHER" id="PTHR13887">
    <property type="entry name" value="GLUTATHIONE S-TRANSFERASE KAPPA"/>
    <property type="match status" value="1"/>
</dbReference>
<sequence>MTQPAKVTIDIWSDVMCPWCIIGYSQLKKGLAALEGEVEAQVRWHAFQLNPDMPPEGEEQQAHLARKYGRTPDQMAAARGQMKEIGARAGYSFDYTGEGEAPQARLWNTLRAHQLLLWTLAQHGPEKQTELKLALFDAHFQQRRNVSDPAVLLDVAEAVGIDRDAAAAALDNTVLAQQAQEEQRMAYDMNVSGVPAMLINGKFLIPGAQEPETYANALRRVVTREAELAARAG</sequence>
<accession>A0A5B8S132</accession>
<organism evidence="2 3">
    <name type="scientific">Novosphingobium ginsenosidimutans</name>
    <dbReference type="NCBI Taxonomy" id="1176536"/>
    <lineage>
        <taxon>Bacteria</taxon>
        <taxon>Pseudomonadati</taxon>
        <taxon>Pseudomonadota</taxon>
        <taxon>Alphaproteobacteria</taxon>
        <taxon>Sphingomonadales</taxon>
        <taxon>Sphingomonadaceae</taxon>
        <taxon>Novosphingobium</taxon>
    </lineage>
</organism>
<dbReference type="OrthoDB" id="9799122at2"/>
<dbReference type="AlphaFoldDB" id="A0A5B8S132"/>
<dbReference type="InterPro" id="IPR001853">
    <property type="entry name" value="DSBA-like_thioredoxin_dom"/>
</dbReference>
<keyword evidence="3" id="KW-1185">Reference proteome</keyword>
<evidence type="ECO:0000313" key="2">
    <source>
        <dbReference type="EMBL" id="QEA15043.1"/>
    </source>
</evidence>
<dbReference type="KEGG" id="ngf:FRF71_02220"/>